<dbReference type="InterPro" id="IPR027417">
    <property type="entry name" value="P-loop_NTPase"/>
</dbReference>
<evidence type="ECO:0000259" key="5">
    <source>
        <dbReference type="Pfam" id="PF13087"/>
    </source>
</evidence>
<evidence type="ECO:0000256" key="2">
    <source>
        <dbReference type="ARBA" id="ARBA00022801"/>
    </source>
</evidence>
<dbReference type="Proteomes" id="UP001303601">
    <property type="component" value="Chromosome"/>
</dbReference>
<proteinExistence type="predicted"/>
<accession>A0ABZ0PAW2</accession>
<dbReference type="EC" id="3.6.4.-" evidence="6"/>
<keyword evidence="4" id="KW-0067">ATP-binding</keyword>
<dbReference type="PANTHER" id="PTHR43788:SF8">
    <property type="entry name" value="DNA-BINDING PROTEIN SMUBP-2"/>
    <property type="match status" value="1"/>
</dbReference>
<keyword evidence="2 6" id="KW-0378">Hydrolase</keyword>
<evidence type="ECO:0000256" key="3">
    <source>
        <dbReference type="ARBA" id="ARBA00022806"/>
    </source>
</evidence>
<feature type="domain" description="DNA2/NAM7 helicase-like C-terminal" evidence="5">
    <location>
        <begin position="701"/>
        <end position="880"/>
    </location>
</feature>
<dbReference type="CDD" id="cd18808">
    <property type="entry name" value="SF1_C_Upf1"/>
    <property type="match status" value="1"/>
</dbReference>
<reference evidence="6" key="1">
    <citation type="submission" date="2023-11" db="EMBL/GenBank/DDBJ databases">
        <title>Completed genome sequence of Mycoplasma equirhinis type strain M432/72.</title>
        <authorList>
            <person name="Spergser J."/>
        </authorList>
    </citation>
    <scope>NUCLEOTIDE SEQUENCE [LARGE SCALE GENOMIC DNA]</scope>
    <source>
        <strain evidence="6">M432/72</strain>
    </source>
</reference>
<dbReference type="InterPro" id="IPR041679">
    <property type="entry name" value="DNA2/NAM7-like_C"/>
</dbReference>
<gene>
    <name evidence="6" type="ORF">R9B83_01215</name>
</gene>
<organism evidence="6 7">
    <name type="scientific">Metamycoplasma equirhinis</name>
    <dbReference type="NCBI Taxonomy" id="92402"/>
    <lineage>
        <taxon>Bacteria</taxon>
        <taxon>Bacillati</taxon>
        <taxon>Mycoplasmatota</taxon>
        <taxon>Mycoplasmoidales</taxon>
        <taxon>Metamycoplasmataceae</taxon>
        <taxon>Metamycoplasma</taxon>
    </lineage>
</organism>
<dbReference type="RefSeq" id="WP_140031692.1">
    <property type="nucleotide sequence ID" value="NZ_CP137845.1"/>
</dbReference>
<evidence type="ECO:0000256" key="1">
    <source>
        <dbReference type="ARBA" id="ARBA00022741"/>
    </source>
</evidence>
<dbReference type="InterPro" id="IPR047187">
    <property type="entry name" value="SF1_C_Upf1"/>
</dbReference>
<dbReference type="Pfam" id="PF13087">
    <property type="entry name" value="AAA_12"/>
    <property type="match status" value="1"/>
</dbReference>
<dbReference type="GO" id="GO:0004386">
    <property type="term" value="F:helicase activity"/>
    <property type="evidence" value="ECO:0007669"/>
    <property type="project" value="UniProtKB-KW"/>
</dbReference>
<keyword evidence="7" id="KW-1185">Reference proteome</keyword>
<name>A0ABZ0PAW2_9BACT</name>
<keyword evidence="3 6" id="KW-0347">Helicase</keyword>
<dbReference type="SUPFAM" id="SSF52540">
    <property type="entry name" value="P-loop containing nucleoside triphosphate hydrolases"/>
    <property type="match status" value="1"/>
</dbReference>
<dbReference type="InterPro" id="IPR050534">
    <property type="entry name" value="Coronavir_polyprotein_1ab"/>
</dbReference>
<dbReference type="Gene3D" id="3.40.50.300">
    <property type="entry name" value="P-loop containing nucleotide triphosphate hydrolases"/>
    <property type="match status" value="2"/>
</dbReference>
<evidence type="ECO:0000256" key="4">
    <source>
        <dbReference type="ARBA" id="ARBA00022840"/>
    </source>
</evidence>
<evidence type="ECO:0000313" key="6">
    <source>
        <dbReference type="EMBL" id="WPB54173.1"/>
    </source>
</evidence>
<protein>
    <submittedName>
        <fullName evidence="6">DEAD/DEAH box helicase</fullName>
        <ecNumber evidence="6">3.6.4.-</ecNumber>
    </submittedName>
</protein>
<sequence>MINNEVKYQTILANLQNIETNDSSLFSSVDNEKFFDVFNAFGKDTFHNFYENFHLDFILKENGNRVIADKVRESNSKQEIIAIFRDFNRRMDSDAFKLLNTNIEKAKTILINKLETEFQKSIVKWKKILNTANNINIETNIWPLHLGFLFVSIKTEKKTIFAPLFFKEVTFKIQNSLVHLQSNSAIRVNSKLITFLGQEGFMIDANKFDFENASIREVYEKVKSSWNSIYDIPESISTSIPNIGQDMIVNTSIEFHPGMVLGFYNVSSGYLWNQMKKIIENNEFDNILNPDINKTKYVEIVKKSIFDKHFKLFKIQKTNFSQDCATISSLYQDTIIWGPPGTGKSQTITNLIVNIIAHGYSGLVVSQKKAALEVLQSRLKSLSKFCLFTIHDKNYPLEDFYEPLKEYIYELEHCSNVSTESGISIFSNSDKDFVDTISKFDANKNIDNILNFYSAIINIAPNFTISIFNTLLAMNPNIKYNLNRSFADKKSILKHLYEVNNNRMANMFTIYPKAYKEAAEIIFNEPSLSFIDVDKALQYVHLVTFKEVKSTIEDYAKILQEKTIDINDQRILSQMILDKKFKALSEFNDEQKTKYNNFAFSVRTAQLPPHKFFHEHRDIIKFLFPIIITTPDIDLSLWEKEEFDYAILDESSQMFLEKGIPILYLAKRKILAGDGQQMQPTRWFSVTYNFDEYDELGHIESLLTYAKNRGVFSMLLDKNYRSKLAALMTFSSKHFYNSRLDVIDDYERSLSKDKAIDVIQVDGSWNNSMNIEEGAKVIEIIKDNLNKYKQIIVLVFNIKQQDYLTNLIFATEPEIEEAMNSGAIKLKNIENIQGDEADLVIMSVVYDKNTALYGTYVARKGGKNALNVAVSRAREKIIVVKSIYADDVEITENSTSDVRIFKEWLKFLDLSLEEQKNYLFNDEYANEKIANTRSISLSLNIDFKVKLLNELQKLTEKYENLHFIGDYSIGTKALDIVLTNKLTNKLVHGFIVDSFDYVNNYEQYLKFKDGIRFLKSKAYPITIINKYEWIVKHNEFIRFITEKLNEENNYNLNHMQSYKVAQNNLSVEIENNMQTINNQNSQDNILPFNLDSKKNNFDIESNEIANEVDLARIENAKFSENDTISSLDKIDIKELASETTKISGLENQIDDEPFESEIENITINEKTIDNSAFIDSEKLLQEFELIDENDKTTDFNIDANDEE</sequence>
<evidence type="ECO:0000313" key="7">
    <source>
        <dbReference type="Proteomes" id="UP001303601"/>
    </source>
</evidence>
<keyword evidence="1" id="KW-0547">Nucleotide-binding</keyword>
<dbReference type="EMBL" id="CP137845">
    <property type="protein sequence ID" value="WPB54173.1"/>
    <property type="molecule type" value="Genomic_DNA"/>
</dbReference>
<dbReference type="PANTHER" id="PTHR43788">
    <property type="entry name" value="DNA2/NAM7 HELICASE FAMILY MEMBER"/>
    <property type="match status" value="1"/>
</dbReference>
<dbReference type="GO" id="GO:0016787">
    <property type="term" value="F:hydrolase activity"/>
    <property type="evidence" value="ECO:0007669"/>
    <property type="project" value="UniProtKB-KW"/>
</dbReference>
<dbReference type="GeneID" id="94493488"/>